<accession>A0A444ZQ27</accession>
<keyword evidence="1" id="KW-1133">Transmembrane helix</keyword>
<proteinExistence type="predicted"/>
<keyword evidence="1" id="KW-0472">Membrane</keyword>
<organism evidence="2 3">
    <name type="scientific">Arachis hypogaea</name>
    <name type="common">Peanut</name>
    <dbReference type="NCBI Taxonomy" id="3818"/>
    <lineage>
        <taxon>Eukaryota</taxon>
        <taxon>Viridiplantae</taxon>
        <taxon>Streptophyta</taxon>
        <taxon>Embryophyta</taxon>
        <taxon>Tracheophyta</taxon>
        <taxon>Spermatophyta</taxon>
        <taxon>Magnoliopsida</taxon>
        <taxon>eudicotyledons</taxon>
        <taxon>Gunneridae</taxon>
        <taxon>Pentapetalae</taxon>
        <taxon>rosids</taxon>
        <taxon>fabids</taxon>
        <taxon>Fabales</taxon>
        <taxon>Fabaceae</taxon>
        <taxon>Papilionoideae</taxon>
        <taxon>50 kb inversion clade</taxon>
        <taxon>dalbergioids sensu lato</taxon>
        <taxon>Dalbergieae</taxon>
        <taxon>Pterocarpus clade</taxon>
        <taxon>Arachis</taxon>
    </lineage>
</organism>
<evidence type="ECO:0000313" key="3">
    <source>
        <dbReference type="Proteomes" id="UP000289738"/>
    </source>
</evidence>
<dbReference type="EMBL" id="SDMP01000014">
    <property type="protein sequence ID" value="RYR16293.1"/>
    <property type="molecule type" value="Genomic_DNA"/>
</dbReference>
<evidence type="ECO:0000256" key="1">
    <source>
        <dbReference type="SAM" id="Phobius"/>
    </source>
</evidence>
<dbReference type="Proteomes" id="UP000289738">
    <property type="component" value="Chromosome B04"/>
</dbReference>
<feature type="transmembrane region" description="Helical" evidence="1">
    <location>
        <begin position="107"/>
        <end position="131"/>
    </location>
</feature>
<keyword evidence="3" id="KW-1185">Reference proteome</keyword>
<comment type="caution">
    <text evidence="2">The sequence shown here is derived from an EMBL/GenBank/DDBJ whole genome shotgun (WGS) entry which is preliminary data.</text>
</comment>
<gene>
    <name evidence="2" type="ORF">Ahy_B04g073292</name>
</gene>
<evidence type="ECO:0000313" key="2">
    <source>
        <dbReference type="EMBL" id="RYR16293.1"/>
    </source>
</evidence>
<name>A0A444ZQ27_ARAHY</name>
<protein>
    <submittedName>
        <fullName evidence="2">Uncharacterized protein</fullName>
    </submittedName>
</protein>
<reference evidence="2 3" key="1">
    <citation type="submission" date="2019-01" db="EMBL/GenBank/DDBJ databases">
        <title>Sequencing of cultivated peanut Arachis hypogaea provides insights into genome evolution and oil improvement.</title>
        <authorList>
            <person name="Chen X."/>
        </authorList>
    </citation>
    <scope>NUCLEOTIDE SEQUENCE [LARGE SCALE GENOMIC DNA]</scope>
    <source>
        <strain evidence="3">cv. Fuhuasheng</strain>
        <tissue evidence="2">Leaves</tissue>
    </source>
</reference>
<dbReference type="AlphaFoldDB" id="A0A444ZQ27"/>
<sequence length="145" mass="16444">MASASNAAGSSNNPRSFGSIMRRMNRNRDARLPEWYACGSRPVLRWSATDSNPGDCKRWCGLFIWVDKILKEDAVTCDGRTSSSNDNEEWKMKIAWKLGRLESEVRILKMGGIFLFTCMLLLLVTVVVLVLRLDRQQSQLCLAKN</sequence>
<keyword evidence="1" id="KW-0812">Transmembrane</keyword>